<keyword evidence="7 12" id="KW-0249">Electron transport</keyword>
<dbReference type="InterPro" id="IPR003197">
    <property type="entry name" value="QCR7"/>
</dbReference>
<comment type="function">
    <text evidence="12">Component of the ubiquinol-cytochrome c oxidoreductase, a multisubunit transmembrane complex that is part of the mitochondrial electron transport chain which drives oxidative phosphorylation.</text>
</comment>
<evidence type="ECO:0000313" key="14">
    <source>
        <dbReference type="Proteomes" id="UP001431783"/>
    </source>
</evidence>
<evidence type="ECO:0000256" key="3">
    <source>
        <dbReference type="ARBA" id="ARBA00016323"/>
    </source>
</evidence>
<keyword evidence="6 12" id="KW-0999">Mitochondrion inner membrane</keyword>
<evidence type="ECO:0000256" key="10">
    <source>
        <dbReference type="ARBA" id="ARBA00038521"/>
    </source>
</evidence>
<dbReference type="Proteomes" id="UP001431783">
    <property type="component" value="Unassembled WGS sequence"/>
</dbReference>
<evidence type="ECO:0000256" key="4">
    <source>
        <dbReference type="ARBA" id="ARBA00022448"/>
    </source>
</evidence>
<keyword evidence="8 12" id="KW-0496">Mitochondrion</keyword>
<evidence type="ECO:0000256" key="11">
    <source>
        <dbReference type="ARBA" id="ARBA00046393"/>
    </source>
</evidence>
<evidence type="ECO:0000256" key="8">
    <source>
        <dbReference type="ARBA" id="ARBA00023128"/>
    </source>
</evidence>
<protein>
    <recommendedName>
        <fullName evidence="3 12">Cytochrome b-c1 complex subunit 7</fullName>
    </recommendedName>
</protein>
<dbReference type="InterPro" id="IPR036544">
    <property type="entry name" value="QCR7_sf"/>
</dbReference>
<evidence type="ECO:0000256" key="2">
    <source>
        <dbReference type="ARBA" id="ARBA00008554"/>
    </source>
</evidence>
<dbReference type="EMBL" id="JARQZJ010000061">
    <property type="protein sequence ID" value="KAK9878797.1"/>
    <property type="molecule type" value="Genomic_DNA"/>
</dbReference>
<accession>A0AAW1UDR2</accession>
<evidence type="ECO:0000256" key="9">
    <source>
        <dbReference type="ARBA" id="ARBA00023136"/>
    </source>
</evidence>
<keyword evidence="4 12" id="KW-0813">Transport</keyword>
<dbReference type="PIRSF" id="PIRSF000022">
    <property type="entry name" value="Bc1_14K"/>
    <property type="match status" value="1"/>
</dbReference>
<sequence length="111" mass="13574">MNLNLIQRRFMSSGLQNICYKLSGFNKYGLWRDDLLDEDITEVKEALKRLDPKIRNERNFRILRAIQLSIQKEYLPRNEWTKLENDILYLQPIIKQVKEEQEEINEWNKLY</sequence>
<dbReference type="FunFam" id="1.10.1090.10:FF:000001">
    <property type="entry name" value="Cytochrome b-c1 complex subunit 7"/>
    <property type="match status" value="1"/>
</dbReference>
<dbReference type="PANTHER" id="PTHR12022:SF0">
    <property type="entry name" value="CYTOCHROME B-C1 COMPLEX SUBUNIT 7"/>
    <property type="match status" value="1"/>
</dbReference>
<evidence type="ECO:0000256" key="5">
    <source>
        <dbReference type="ARBA" id="ARBA00022660"/>
    </source>
</evidence>
<dbReference type="GO" id="GO:0005743">
    <property type="term" value="C:mitochondrial inner membrane"/>
    <property type="evidence" value="ECO:0007669"/>
    <property type="project" value="UniProtKB-SubCell"/>
</dbReference>
<dbReference type="PANTHER" id="PTHR12022">
    <property type="entry name" value="UBIQUINOL-CYTOCHROME C REDUCTASE COMPLEX 14 KD PROTEIN"/>
    <property type="match status" value="1"/>
</dbReference>
<proteinExistence type="inferred from homology"/>
<name>A0AAW1UDR2_9CUCU</name>
<comment type="subcellular location">
    <subcellularLocation>
        <location evidence="1">Mitochondrion inner membrane</location>
        <topology evidence="1">Peripheral membrane protein</topology>
        <orientation evidence="1">Matrix side</orientation>
    </subcellularLocation>
</comment>
<keyword evidence="14" id="KW-1185">Reference proteome</keyword>
<evidence type="ECO:0000256" key="1">
    <source>
        <dbReference type="ARBA" id="ARBA00004443"/>
    </source>
</evidence>
<comment type="similarity">
    <text evidence="2 12">Belongs to the UQCRB/QCR7 family.</text>
</comment>
<evidence type="ECO:0000313" key="13">
    <source>
        <dbReference type="EMBL" id="KAK9878797.1"/>
    </source>
</evidence>
<evidence type="ECO:0000256" key="7">
    <source>
        <dbReference type="ARBA" id="ARBA00022982"/>
    </source>
</evidence>
<evidence type="ECO:0000256" key="12">
    <source>
        <dbReference type="PIRNR" id="PIRNR000022"/>
    </source>
</evidence>
<evidence type="ECO:0000256" key="6">
    <source>
        <dbReference type="ARBA" id="ARBA00022792"/>
    </source>
</evidence>
<comment type="subunit">
    <text evidence="10">Component of the ubiquinol-cytochrome c oxidoreductase (cytochrome b-c1 complex, complex III, CIII), a multisubunit enzyme composed of 3 respiratory subunits cytochrome b, cytochrome c1 and Rieske protein, 2 core protein subunits, and additional low-molecular weight protein subunits. The complex exists as an obligatory dimer and forms supercomplexes (SCs) in the inner mitochondrial membrane with cytochrome c oxidase (complex IV, CIV).</text>
</comment>
<dbReference type="Pfam" id="PF02271">
    <property type="entry name" value="UCR_14kD"/>
    <property type="match status" value="1"/>
</dbReference>
<keyword evidence="5 12" id="KW-0679">Respiratory chain</keyword>
<gene>
    <name evidence="13" type="ORF">WA026_003635</name>
</gene>
<keyword evidence="9 12" id="KW-0472">Membrane</keyword>
<comment type="caution">
    <text evidence="13">The sequence shown here is derived from an EMBL/GenBank/DDBJ whole genome shotgun (WGS) entry which is preliminary data.</text>
</comment>
<dbReference type="GO" id="GO:0006122">
    <property type="term" value="P:mitochondrial electron transport, ubiquinol to cytochrome c"/>
    <property type="evidence" value="ECO:0007669"/>
    <property type="project" value="InterPro"/>
</dbReference>
<dbReference type="Gene3D" id="1.10.1090.10">
    <property type="entry name" value="Cytochrome b-c1 complex subunit 7"/>
    <property type="match status" value="1"/>
</dbReference>
<dbReference type="SUPFAM" id="SSF81524">
    <property type="entry name" value="14 kDa protein of cytochrome bc1 complex (Ubiquinol-cytochrome c reductase)"/>
    <property type="match status" value="1"/>
</dbReference>
<dbReference type="GO" id="GO:0045275">
    <property type="term" value="C:respiratory chain complex III"/>
    <property type="evidence" value="ECO:0007669"/>
    <property type="project" value="InterPro"/>
</dbReference>
<organism evidence="13 14">
    <name type="scientific">Henosepilachna vigintioctopunctata</name>
    <dbReference type="NCBI Taxonomy" id="420089"/>
    <lineage>
        <taxon>Eukaryota</taxon>
        <taxon>Metazoa</taxon>
        <taxon>Ecdysozoa</taxon>
        <taxon>Arthropoda</taxon>
        <taxon>Hexapoda</taxon>
        <taxon>Insecta</taxon>
        <taxon>Pterygota</taxon>
        <taxon>Neoptera</taxon>
        <taxon>Endopterygota</taxon>
        <taxon>Coleoptera</taxon>
        <taxon>Polyphaga</taxon>
        <taxon>Cucujiformia</taxon>
        <taxon>Coccinelloidea</taxon>
        <taxon>Coccinellidae</taxon>
        <taxon>Epilachninae</taxon>
        <taxon>Epilachnini</taxon>
        <taxon>Henosepilachna</taxon>
    </lineage>
</organism>
<dbReference type="AlphaFoldDB" id="A0AAW1UDR2"/>
<reference evidence="13 14" key="1">
    <citation type="submission" date="2023-03" db="EMBL/GenBank/DDBJ databases">
        <title>Genome insight into feeding habits of ladybird beetles.</title>
        <authorList>
            <person name="Li H.-S."/>
            <person name="Huang Y.-H."/>
            <person name="Pang H."/>
        </authorList>
    </citation>
    <scope>NUCLEOTIDE SEQUENCE [LARGE SCALE GENOMIC DNA]</scope>
    <source>
        <strain evidence="13">SYSU_2023b</strain>
        <tissue evidence="13">Whole body</tissue>
    </source>
</reference>
<comment type="subunit">
    <text evidence="11">Component of the ubiquinol-cytochrome c oxidoreductase (cytochrome b-c1 complex, complex III, CIII), a multisubunit enzyme composed of 11 subunits. The complex is composed of 3 respiratory subunits cytochrome b, cytochrome c1 and Rieske protein UQCRFS1, 2 core protein subunits UQCRC1/QCR1 and UQCRC2/QCR2, and 6 low-molecular weight protein subunits UQCRH/QCR6, UQCRB/QCR7, UQCRQ/QCR8, UQCR10/QCR9, UQCR11/QCR10 and subunit 9, the cleavage product of Rieske protein UQCRFS1. The complex exists as an obligatory dimer and forms supercomplexes (SCs) in the inner mitochondrial membrane with NADH-ubiquinone oxidoreductase (complex I, CI) and cytochrome c oxidase (complex IV, CIV), resulting in different assemblies (supercomplex SCI(1)III(2)IV(1) and megacomplex MCI(2)III(2)IV(2)).</text>
</comment>